<keyword evidence="2" id="KW-1185">Reference proteome</keyword>
<organism evidence="1 2">
    <name type="scientific">Tagetes erecta</name>
    <name type="common">African marigold</name>
    <dbReference type="NCBI Taxonomy" id="13708"/>
    <lineage>
        <taxon>Eukaryota</taxon>
        <taxon>Viridiplantae</taxon>
        <taxon>Streptophyta</taxon>
        <taxon>Embryophyta</taxon>
        <taxon>Tracheophyta</taxon>
        <taxon>Spermatophyta</taxon>
        <taxon>Magnoliopsida</taxon>
        <taxon>eudicotyledons</taxon>
        <taxon>Gunneridae</taxon>
        <taxon>Pentapetalae</taxon>
        <taxon>asterids</taxon>
        <taxon>campanulids</taxon>
        <taxon>Asterales</taxon>
        <taxon>Asteraceae</taxon>
        <taxon>Asteroideae</taxon>
        <taxon>Heliantheae alliance</taxon>
        <taxon>Tageteae</taxon>
        <taxon>Tagetes</taxon>
    </lineage>
</organism>
<dbReference type="AlphaFoldDB" id="A0AAD8NQ71"/>
<dbReference type="EMBL" id="JAUHHV010000007">
    <property type="protein sequence ID" value="KAK1417197.1"/>
    <property type="molecule type" value="Genomic_DNA"/>
</dbReference>
<sequence>MNKSTVMVMRKTVAAATAVSATAATVSTTGFTVVMSIVGVYILREKRGGRKGEGFGEFSLWLAVAVDLVLPHPKNRFIDSDFDWHSNTFCFTGLASYFRHGNQSHRYGSAKIVRLGESYFPANFVFVIVFEFTISKLLKLWNVCSWHKWNHVYRKNGSCLVLVDKQNSTKHGRYFALHKLMHFYIILIEVRLSLPSRTRATRRIIDQITNIADDNTTNIDASTTINAPKTLTVGASKGKHQMQSKRQIGFTKGKFQV</sequence>
<name>A0AAD8NQ71_TARER</name>
<reference evidence="1" key="1">
    <citation type="journal article" date="2023" name="bioRxiv">
        <title>Improved chromosome-level genome assembly for marigold (Tagetes erecta).</title>
        <authorList>
            <person name="Jiang F."/>
            <person name="Yuan L."/>
            <person name="Wang S."/>
            <person name="Wang H."/>
            <person name="Xu D."/>
            <person name="Wang A."/>
            <person name="Fan W."/>
        </authorList>
    </citation>
    <scope>NUCLEOTIDE SEQUENCE</scope>
    <source>
        <strain evidence="1">WSJ</strain>
        <tissue evidence="1">Leaf</tissue>
    </source>
</reference>
<dbReference type="Proteomes" id="UP001229421">
    <property type="component" value="Unassembled WGS sequence"/>
</dbReference>
<evidence type="ECO:0000313" key="2">
    <source>
        <dbReference type="Proteomes" id="UP001229421"/>
    </source>
</evidence>
<evidence type="ECO:0000313" key="1">
    <source>
        <dbReference type="EMBL" id="KAK1417197.1"/>
    </source>
</evidence>
<comment type="caution">
    <text evidence="1">The sequence shown here is derived from an EMBL/GenBank/DDBJ whole genome shotgun (WGS) entry which is preliminary data.</text>
</comment>
<gene>
    <name evidence="1" type="ORF">QVD17_26321</name>
</gene>
<accession>A0AAD8NQ71</accession>
<proteinExistence type="predicted"/>
<protein>
    <submittedName>
        <fullName evidence="1">Uncharacterized protein</fullName>
    </submittedName>
</protein>